<dbReference type="InterPro" id="IPR010090">
    <property type="entry name" value="Phage_tape_meas"/>
</dbReference>
<dbReference type="Proteomes" id="UP000057158">
    <property type="component" value="Chromosome"/>
</dbReference>
<dbReference type="RefSeq" id="WP_053549846.1">
    <property type="nucleotide sequence ID" value="NZ_CP010802.1"/>
</dbReference>
<gene>
    <name evidence="2" type="ORF">DSOUD_0872</name>
</gene>
<dbReference type="KEGG" id="des:DSOUD_0872"/>
<reference evidence="2 3" key="1">
    <citation type="submission" date="2015-07" db="EMBL/GenBank/DDBJ databases">
        <title>Isolation and Genomic Characterization of a Novel Halophilic Metal-Reducing Deltaproteobacterium from the Deep Subsurface.</title>
        <authorList>
            <person name="Badalamenti J.P."/>
            <person name="Summers Z.M."/>
            <person name="Gralnick J.A."/>
            <person name="Bond D.R."/>
        </authorList>
    </citation>
    <scope>NUCLEOTIDE SEQUENCE [LARGE SCALE GENOMIC DNA]</scope>
    <source>
        <strain evidence="2 3">WTL</strain>
    </source>
</reference>
<dbReference type="NCBIfam" id="TIGR01760">
    <property type="entry name" value="tape_meas_TP901"/>
    <property type="match status" value="1"/>
</dbReference>
<accession>A0A0M3QF61</accession>
<organism evidence="2 3">
    <name type="scientific">Desulfuromonas soudanensis</name>
    <dbReference type="NCBI Taxonomy" id="1603606"/>
    <lineage>
        <taxon>Bacteria</taxon>
        <taxon>Pseudomonadati</taxon>
        <taxon>Thermodesulfobacteriota</taxon>
        <taxon>Desulfuromonadia</taxon>
        <taxon>Desulfuromonadales</taxon>
        <taxon>Desulfuromonadaceae</taxon>
        <taxon>Desulfuromonas</taxon>
    </lineage>
</organism>
<dbReference type="STRING" id="1603606.DSOUD_0872"/>
<evidence type="ECO:0000313" key="3">
    <source>
        <dbReference type="Proteomes" id="UP000057158"/>
    </source>
</evidence>
<dbReference type="AlphaFoldDB" id="A0A0M3QF61"/>
<evidence type="ECO:0000259" key="1">
    <source>
        <dbReference type="Pfam" id="PF10145"/>
    </source>
</evidence>
<dbReference type="OrthoDB" id="5462215at2"/>
<dbReference type="EMBL" id="CP010802">
    <property type="protein sequence ID" value="ALC15659.1"/>
    <property type="molecule type" value="Genomic_DNA"/>
</dbReference>
<proteinExistence type="predicted"/>
<name>A0A0M3QF61_9BACT</name>
<evidence type="ECO:0000313" key="2">
    <source>
        <dbReference type="EMBL" id="ALC15659.1"/>
    </source>
</evidence>
<dbReference type="Pfam" id="PF10145">
    <property type="entry name" value="PhageMin_Tail"/>
    <property type="match status" value="1"/>
</dbReference>
<protein>
    <recommendedName>
        <fullName evidence="1">Phage tail tape measure protein domain-containing protein</fullName>
    </recommendedName>
</protein>
<keyword evidence="3" id="KW-1185">Reference proteome</keyword>
<sequence length="592" mass="61410">MSRNVVSIELIGKAGKLLRELDTSSNGVRKFGRVVKGEFAALRRAAGSLQGTLAGIGLSVGAVALTKQSALLDKELTQIGQTAGASKDQVAGLRKELFTMGKDGGAQVEGLKDGFNNLIQAGQSWKASLESTRAINVASGVTGAGSAILAGGLTVGAAAYNIDLEKPGKALELLDKMTAAGRLGNAELENLASIFARVGVNASAAGMDFDKTLAFLETLSMVERNPERLATMADSTLRLFTNLRYMANAQKATGVKFFDAKGERRDAVAVLKDIKTQYDKLGTDKERALYVQKAFGEADLDTIKGLRALLAGSNLDKIGEFSAVIAAAGGTLKRDFGDATDNLIDQTGRMKNTLREAADGFAKPIKDALSKTSKYLLDKKEEGGLGLSGKQLLGGGLAIAGGTALVARYGGTLAKRLLSRGGSVVGGIAEGKAIEAATGVQPIFVTNWPATLGAASMVADQAAGRAAGKVLSAAGLTTKGALIAGGVALLPAFLAVSVGAASRDVGSWLAEKQANGTSTAGLEQLRMQHMVMGGGPDSYQVKLIDEVLSGRNDRTTPVQNDISIGLSIDEQNRLTAYSNDLNTKVNVKRGEF</sequence>
<dbReference type="PATRIC" id="fig|1603606.3.peg.957"/>
<feature type="domain" description="Phage tail tape measure protein" evidence="1">
    <location>
        <begin position="99"/>
        <end position="296"/>
    </location>
</feature>